<proteinExistence type="predicted"/>
<dbReference type="InterPro" id="IPR011250">
    <property type="entry name" value="OMP/PagP_B-barrel"/>
</dbReference>
<evidence type="ECO:0000313" key="4">
    <source>
        <dbReference type="Proteomes" id="UP001179363"/>
    </source>
</evidence>
<sequence>MKKSILVIAIAALGFTTASAQESVMFGVKGGVNFADITGDDFGDAESRTSFNLGLVGEIPLSNKVSIQPEVLYSGQGFDVVERDQDNVFDTDGNIEYQLDYIQVPVLAKFYLVDGLSLQAGPSFNFKVSEEIDYKPLEDGGDVDFDEAEDFEFGVASGLEYKFNNGFFIQGRYNYGFTDLIKDRDIHNSVFQAGIGFMF</sequence>
<feature type="chain" id="PRO_5045286590" evidence="1">
    <location>
        <begin position="21"/>
        <end position="199"/>
    </location>
</feature>
<gene>
    <name evidence="3" type="ORF">L1I30_14085</name>
</gene>
<dbReference type="Pfam" id="PF13568">
    <property type="entry name" value="OMP_b-brl_2"/>
    <property type="match status" value="1"/>
</dbReference>
<organism evidence="3 4">
    <name type="scientific">Gillisia lutea</name>
    <dbReference type="NCBI Taxonomy" id="2909668"/>
    <lineage>
        <taxon>Bacteria</taxon>
        <taxon>Pseudomonadati</taxon>
        <taxon>Bacteroidota</taxon>
        <taxon>Flavobacteriia</taxon>
        <taxon>Flavobacteriales</taxon>
        <taxon>Flavobacteriaceae</taxon>
        <taxon>Gillisia</taxon>
    </lineage>
</organism>
<reference evidence="3" key="1">
    <citation type="submission" date="2022-01" db="EMBL/GenBank/DDBJ databases">
        <title>Gillisia lutea sp. nov., isolated from marine plastic residues from the Malvarosa beach (Valencia, Spain).</title>
        <authorList>
            <person name="Vidal-Verdu A."/>
            <person name="Molina-Menor E."/>
            <person name="Satari L."/>
            <person name="Pascual J."/>
            <person name="Pereto J."/>
            <person name="Porcar M."/>
        </authorList>
    </citation>
    <scope>NUCLEOTIDE SEQUENCE</scope>
    <source>
        <strain evidence="3">M10.2A</strain>
    </source>
</reference>
<comment type="caution">
    <text evidence="3">The sequence shown here is derived from an EMBL/GenBank/DDBJ whole genome shotgun (WGS) entry which is preliminary data.</text>
</comment>
<keyword evidence="1" id="KW-0732">Signal</keyword>
<name>A0ABS9EIW8_9FLAO</name>
<dbReference type="Proteomes" id="UP001179363">
    <property type="component" value="Unassembled WGS sequence"/>
</dbReference>
<dbReference type="SUPFAM" id="SSF56925">
    <property type="entry name" value="OMPA-like"/>
    <property type="match status" value="1"/>
</dbReference>
<dbReference type="RefSeq" id="WP_236134946.1">
    <property type="nucleotide sequence ID" value="NZ_JAKGTH010000012.1"/>
</dbReference>
<protein>
    <submittedName>
        <fullName evidence="3">PorT family protein</fullName>
    </submittedName>
</protein>
<feature type="domain" description="Outer membrane protein beta-barrel" evidence="2">
    <location>
        <begin position="20"/>
        <end position="181"/>
    </location>
</feature>
<accession>A0ABS9EIW8</accession>
<evidence type="ECO:0000259" key="2">
    <source>
        <dbReference type="Pfam" id="PF13568"/>
    </source>
</evidence>
<evidence type="ECO:0000256" key="1">
    <source>
        <dbReference type="SAM" id="SignalP"/>
    </source>
</evidence>
<feature type="signal peptide" evidence="1">
    <location>
        <begin position="1"/>
        <end position="20"/>
    </location>
</feature>
<keyword evidence="4" id="KW-1185">Reference proteome</keyword>
<evidence type="ECO:0000313" key="3">
    <source>
        <dbReference type="EMBL" id="MCF4102803.1"/>
    </source>
</evidence>
<dbReference type="InterPro" id="IPR025665">
    <property type="entry name" value="Beta-barrel_OMP_2"/>
</dbReference>
<dbReference type="EMBL" id="JAKGTH010000012">
    <property type="protein sequence ID" value="MCF4102803.1"/>
    <property type="molecule type" value="Genomic_DNA"/>
</dbReference>